<dbReference type="KEGG" id="smoo:SMONO_v1c07550"/>
<accession>A0A2K9LZ16</accession>
<dbReference type="AlphaFoldDB" id="A0A2K9LZ16"/>
<evidence type="ECO:0000313" key="1">
    <source>
        <dbReference type="EMBL" id="AUM63004.1"/>
    </source>
</evidence>
<dbReference type="OrthoDB" id="389703at2"/>
<gene>
    <name evidence="1" type="ORF">SMONO_v1c07550</name>
</gene>
<dbReference type="RefSeq" id="WP_101781040.1">
    <property type="nucleotide sequence ID" value="NZ_CP025543.1"/>
</dbReference>
<sequence>MQKILLDEIATNAWSNALLCECGKEEDKHDIHRLCIVCLEPMNYNEHYSKLNDSKSWNIKFYNNENYNEVEFSGITMAVHKGCFIK</sequence>
<name>A0A2K9LZ16_SPISQ</name>
<evidence type="ECO:0000313" key="2">
    <source>
        <dbReference type="Proteomes" id="UP000234790"/>
    </source>
</evidence>
<proteinExistence type="predicted"/>
<dbReference type="EMBL" id="CP025543">
    <property type="protein sequence ID" value="AUM63004.1"/>
    <property type="molecule type" value="Genomic_DNA"/>
</dbReference>
<protein>
    <submittedName>
        <fullName evidence="1">Uncharacterized protein</fullName>
    </submittedName>
</protein>
<reference evidence="1 2" key="1">
    <citation type="submission" date="2017-12" db="EMBL/GenBank/DDBJ databases">
        <title>Complete genome sequence of Spiroplasma monobiae MQ-1 (ATCC 33825).</title>
        <authorList>
            <person name="Tsai Y.-M."/>
            <person name="Lo W.-S."/>
            <person name="Wu P.-S."/>
            <person name="Cho S.-T."/>
            <person name="Kuo C.-H."/>
        </authorList>
    </citation>
    <scope>NUCLEOTIDE SEQUENCE [LARGE SCALE GENOMIC DNA]</scope>
    <source>
        <strain evidence="1 2">MQ-1</strain>
    </source>
</reference>
<organism evidence="1 2">
    <name type="scientific">Spiroplasma monobiae MQ-1</name>
    <dbReference type="NCBI Taxonomy" id="1336748"/>
    <lineage>
        <taxon>Bacteria</taxon>
        <taxon>Bacillati</taxon>
        <taxon>Mycoplasmatota</taxon>
        <taxon>Mollicutes</taxon>
        <taxon>Entomoplasmatales</taxon>
        <taxon>Spiroplasmataceae</taxon>
        <taxon>Spiroplasma</taxon>
    </lineage>
</organism>
<dbReference type="Proteomes" id="UP000234790">
    <property type="component" value="Chromosome"/>
</dbReference>
<keyword evidence="2" id="KW-1185">Reference proteome</keyword>